<proteinExistence type="predicted"/>
<comment type="caution">
    <text evidence="8">The sequence shown here is derived from an EMBL/GenBank/DDBJ whole genome shotgun (WGS) entry which is preliminary data.</text>
</comment>
<dbReference type="Pfam" id="PF00615">
    <property type="entry name" value="RGS"/>
    <property type="match status" value="2"/>
</dbReference>
<dbReference type="GO" id="GO:0016020">
    <property type="term" value="C:membrane"/>
    <property type="evidence" value="ECO:0007669"/>
    <property type="project" value="UniProtKB-SubCell"/>
</dbReference>
<evidence type="ECO:0000256" key="3">
    <source>
        <dbReference type="ARBA" id="ARBA00022468"/>
    </source>
</evidence>
<comment type="subcellular location">
    <subcellularLocation>
        <location evidence="2">Cytoplasm</location>
    </subcellularLocation>
    <subcellularLocation>
        <location evidence="1">Membrane</location>
    </subcellularLocation>
</comment>
<accession>A0AAV6T4S5</accession>
<dbReference type="Proteomes" id="UP000693946">
    <property type="component" value="Linkage Group LG1"/>
</dbReference>
<dbReference type="GO" id="GO:0005096">
    <property type="term" value="F:GTPase activator activity"/>
    <property type="evidence" value="ECO:0007669"/>
    <property type="project" value="UniProtKB-KW"/>
</dbReference>
<keyword evidence="3" id="KW-0343">GTPase activation</keyword>
<keyword evidence="5" id="KW-0472">Membrane</keyword>
<evidence type="ECO:0000256" key="2">
    <source>
        <dbReference type="ARBA" id="ARBA00004496"/>
    </source>
</evidence>
<protein>
    <submittedName>
        <fullName evidence="8">Regulator of G-protein signaling 21-like</fullName>
    </submittedName>
</protein>
<evidence type="ECO:0000256" key="1">
    <source>
        <dbReference type="ARBA" id="ARBA00004370"/>
    </source>
</evidence>
<evidence type="ECO:0000313" key="9">
    <source>
        <dbReference type="Proteomes" id="UP000693946"/>
    </source>
</evidence>
<evidence type="ECO:0000256" key="5">
    <source>
        <dbReference type="ARBA" id="ARBA00023136"/>
    </source>
</evidence>
<reference evidence="8 9" key="1">
    <citation type="journal article" date="2021" name="Sci. Rep.">
        <title>Chromosome anchoring in Senegalese sole (Solea senegalensis) reveals sex-associated markers and genome rearrangements in flatfish.</title>
        <authorList>
            <person name="Guerrero-Cozar I."/>
            <person name="Gomez-Garrido J."/>
            <person name="Berbel C."/>
            <person name="Martinez-Blanch J.F."/>
            <person name="Alioto T."/>
            <person name="Claros M.G."/>
            <person name="Gagnaire P.A."/>
            <person name="Manchado M."/>
        </authorList>
    </citation>
    <scope>NUCLEOTIDE SEQUENCE [LARGE SCALE GENOMIC DNA]</scope>
    <source>
        <strain evidence="8">Sse05_10M</strain>
    </source>
</reference>
<organism evidence="8 9">
    <name type="scientific">Solea senegalensis</name>
    <name type="common">Senegalese sole</name>
    <dbReference type="NCBI Taxonomy" id="28829"/>
    <lineage>
        <taxon>Eukaryota</taxon>
        <taxon>Metazoa</taxon>
        <taxon>Chordata</taxon>
        <taxon>Craniata</taxon>
        <taxon>Vertebrata</taxon>
        <taxon>Euteleostomi</taxon>
        <taxon>Actinopterygii</taxon>
        <taxon>Neopterygii</taxon>
        <taxon>Teleostei</taxon>
        <taxon>Neoteleostei</taxon>
        <taxon>Acanthomorphata</taxon>
        <taxon>Carangaria</taxon>
        <taxon>Pleuronectiformes</taxon>
        <taxon>Pleuronectoidei</taxon>
        <taxon>Soleidae</taxon>
        <taxon>Solea</taxon>
    </lineage>
</organism>
<gene>
    <name evidence="8" type="ORF">JOB18_011539</name>
</gene>
<evidence type="ECO:0000256" key="6">
    <source>
        <dbReference type="SAM" id="MobiDB-lite"/>
    </source>
</evidence>
<dbReference type="AlphaFoldDB" id="A0AAV6T4S5"/>
<dbReference type="GO" id="GO:0005737">
    <property type="term" value="C:cytoplasm"/>
    <property type="evidence" value="ECO:0007669"/>
    <property type="project" value="UniProtKB-SubCell"/>
</dbReference>
<dbReference type="SMART" id="SM00315">
    <property type="entry name" value="RGS"/>
    <property type="match status" value="2"/>
</dbReference>
<evidence type="ECO:0000313" key="8">
    <source>
        <dbReference type="EMBL" id="KAG7524414.1"/>
    </source>
</evidence>
<keyword evidence="4" id="KW-0963">Cytoplasm</keyword>
<feature type="domain" description="RGS" evidence="7">
    <location>
        <begin position="65"/>
        <end position="181"/>
    </location>
</feature>
<keyword evidence="9" id="KW-1185">Reference proteome</keyword>
<feature type="domain" description="RGS" evidence="7">
    <location>
        <begin position="483"/>
        <end position="599"/>
    </location>
</feature>
<feature type="compositionally biased region" description="Basic and acidic residues" evidence="6">
    <location>
        <begin position="11"/>
        <end position="26"/>
    </location>
</feature>
<dbReference type="EMBL" id="JAGKHQ010000001">
    <property type="protein sequence ID" value="KAG7524414.1"/>
    <property type="molecule type" value="Genomic_DNA"/>
</dbReference>
<evidence type="ECO:0000256" key="4">
    <source>
        <dbReference type="ARBA" id="ARBA00022490"/>
    </source>
</evidence>
<dbReference type="PROSITE" id="PS50132">
    <property type="entry name" value="RGS"/>
    <property type="match status" value="2"/>
</dbReference>
<sequence>MLGPGNLQAPKMKDESNRQKDKERKSRLSLFLTKSGSHENVSPHKKTNTTPSNISPEAALQWSDSFEELLKHSDGVETFSQFLRTEFSEENIEFWQACEEYKTIDSETKLLSKAKYIFTVFIESEAPKEVNIDYNTKMAIQKEMATPTKSCFEAAQMKVYSLMKKDSYPRFLHSDIYLRLTRQKGPGATMFRRSCNRRADTRSRAVKHNRYQRDLQHVEDQHHCHPAAVEYNLCSVVIICFVLLLLMPLVGVTASKCDKVSHNHRIIHCMSLSVGDVLVCLKVTKSLTSTSTTGYSDSNVPPNFRAPTSLVPNISFGRNVWQCNPGPYVQNNIETFDLVSSNRSLDVNFHLTISSINIAETLSCHRCHKRTIRIHSTRKKTDCSQQLQQKSQSPIHFQINKASRSQSEETHWNAMLSPISEKHFFKNRNPCTNNSGQKGAEDSPTHYDLNYNNMKSTKDEEMAIKLCCFPKDPLEDVETWSESVDKLLGCKAGQIAFREFLKSEYSEENILFWLACEEYKKIKTIPEMISSANRIYSEFVQTEAPRQINIDCTTRENITKNISKPTLTSFDTAQKLIYSLMARDCYPRFLKSDIYQGLLRRNDST</sequence>
<dbReference type="PANTHER" id="PTHR10845:SF34">
    <property type="entry name" value="REGULATOR OF G-PROTEIN SIGNALING 1"/>
    <property type="match status" value="1"/>
</dbReference>
<evidence type="ECO:0000259" key="7">
    <source>
        <dbReference type="PROSITE" id="PS50132"/>
    </source>
</evidence>
<dbReference type="PANTHER" id="PTHR10845">
    <property type="entry name" value="REGULATOR OF G PROTEIN SIGNALING"/>
    <property type="match status" value="1"/>
</dbReference>
<name>A0AAV6T4S5_SOLSE</name>
<feature type="region of interest" description="Disordered" evidence="6">
    <location>
        <begin position="1"/>
        <end position="55"/>
    </location>
</feature>
<dbReference type="FunFam" id="1.10.167.10:FF:000001">
    <property type="entry name" value="Putative regulator of g-protein signaling 12"/>
    <property type="match status" value="2"/>
</dbReference>
<dbReference type="InterPro" id="IPR016137">
    <property type="entry name" value="RGS"/>
</dbReference>